<dbReference type="Pfam" id="PF02036">
    <property type="entry name" value="SCP2"/>
    <property type="match status" value="1"/>
</dbReference>
<dbReference type="Proteomes" id="UP000248395">
    <property type="component" value="Unassembled WGS sequence"/>
</dbReference>
<evidence type="ECO:0000256" key="1">
    <source>
        <dbReference type="HAMAP-Rule" id="MF_02231"/>
    </source>
</evidence>
<evidence type="ECO:0000313" key="3">
    <source>
        <dbReference type="EMBL" id="PXX49559.1"/>
    </source>
</evidence>
<organism evidence="3 4">
    <name type="scientific">Aquitalea magnusonii</name>
    <dbReference type="NCBI Taxonomy" id="332411"/>
    <lineage>
        <taxon>Bacteria</taxon>
        <taxon>Pseudomonadati</taxon>
        <taxon>Pseudomonadota</taxon>
        <taxon>Betaproteobacteria</taxon>
        <taxon>Neisseriales</taxon>
        <taxon>Chromobacteriaceae</taxon>
        <taxon>Aquitalea</taxon>
    </lineage>
</organism>
<evidence type="ECO:0000313" key="4">
    <source>
        <dbReference type="Proteomes" id="UP000248395"/>
    </source>
</evidence>
<dbReference type="GO" id="GO:0006744">
    <property type="term" value="P:ubiquinone biosynthetic process"/>
    <property type="evidence" value="ECO:0007669"/>
    <property type="project" value="UniProtKB-UniRule"/>
</dbReference>
<dbReference type="InterPro" id="IPR036527">
    <property type="entry name" value="SCP2_sterol-bd_dom_sf"/>
</dbReference>
<evidence type="ECO:0000259" key="2">
    <source>
        <dbReference type="Pfam" id="PF02036"/>
    </source>
</evidence>
<keyword evidence="1" id="KW-0831">Ubiquinone biosynthesis</keyword>
<comment type="function">
    <text evidence="1">Required for O(2)-independent ubiquinone (coenzyme Q) biosynthesis. Likely functions as an accessory factor.</text>
</comment>
<dbReference type="InterPro" id="IPR003033">
    <property type="entry name" value="SCP2_sterol-bd_dom"/>
</dbReference>
<dbReference type="AlphaFoldDB" id="A0A318JJW0"/>
<accession>A0A318JJW0</accession>
<keyword evidence="4" id="KW-1185">Reference proteome</keyword>
<dbReference type="InterPro" id="IPR016830">
    <property type="entry name" value="UbiT"/>
</dbReference>
<sequence>MRIPELTLPAAMASLLGRLPATPPCWALVTTLNQLKKRDILPADMSLLAGHSFEVHVQDAGLRLGFCADEQHFKVASVGTAPDLRLSANLADFARMMLREEDPDTLFFNRKLIIEGDTELGLIVKNLLDSVDWSSTPLQRFMAV</sequence>
<dbReference type="RefSeq" id="WP_059286769.1">
    <property type="nucleotide sequence ID" value="NZ_LNQU01000108.1"/>
</dbReference>
<feature type="domain" description="SCP2" evidence="2">
    <location>
        <begin position="32"/>
        <end position="129"/>
    </location>
</feature>
<dbReference type="SUPFAM" id="SSF55718">
    <property type="entry name" value="SCP-like"/>
    <property type="match status" value="1"/>
</dbReference>
<dbReference type="OrthoDB" id="5292463at2"/>
<protein>
    <recommendedName>
        <fullName evidence="1">Ubiquinone biosynthesis accessory factor UbiT</fullName>
    </recommendedName>
</protein>
<comment type="similarity">
    <text evidence="1">Belongs to the UbiT family.</text>
</comment>
<reference evidence="3 4" key="1">
    <citation type="submission" date="2018-05" db="EMBL/GenBank/DDBJ databases">
        <title>Genomic Encyclopedia of Type Strains, Phase IV (KMG-IV): sequencing the most valuable type-strain genomes for metagenomic binning, comparative biology and taxonomic classification.</title>
        <authorList>
            <person name="Goeker M."/>
        </authorList>
    </citation>
    <scope>NUCLEOTIDE SEQUENCE [LARGE SCALE GENOMIC DNA]</scope>
    <source>
        <strain evidence="3 4">DSM 25134</strain>
    </source>
</reference>
<dbReference type="EMBL" id="QJKC01000004">
    <property type="protein sequence ID" value="PXX49559.1"/>
    <property type="molecule type" value="Genomic_DNA"/>
</dbReference>
<dbReference type="Gene3D" id="3.30.1050.10">
    <property type="entry name" value="SCP2 sterol-binding domain"/>
    <property type="match status" value="1"/>
</dbReference>
<name>A0A318JJW0_9NEIS</name>
<comment type="caution">
    <text evidence="3">The sequence shown here is derived from an EMBL/GenBank/DDBJ whole genome shotgun (WGS) entry which is preliminary data.</text>
</comment>
<dbReference type="UniPathway" id="UPA00232"/>
<gene>
    <name evidence="1" type="primary">ubiT</name>
    <name evidence="3" type="ORF">DFR38_104203</name>
</gene>
<dbReference type="HAMAP" id="MF_02231">
    <property type="entry name" value="UbiT"/>
    <property type="match status" value="1"/>
</dbReference>
<proteinExistence type="inferred from homology"/>
<comment type="pathway">
    <text evidence="1">Cofactor biosynthesis; ubiquinone biosynthesis.</text>
</comment>